<dbReference type="Proteomes" id="UP000184114">
    <property type="component" value="Unassembled WGS sequence"/>
</dbReference>
<dbReference type="AlphaFoldDB" id="A0A1M4ZC27"/>
<dbReference type="Pfam" id="PF12869">
    <property type="entry name" value="tRNA_anti-like"/>
    <property type="match status" value="1"/>
</dbReference>
<protein>
    <submittedName>
        <fullName evidence="2">tRNA_anti-like</fullName>
    </submittedName>
</protein>
<accession>A0A1M4ZC27</accession>
<dbReference type="EMBL" id="FQTY01000023">
    <property type="protein sequence ID" value="SHF15603.1"/>
    <property type="molecule type" value="Genomic_DNA"/>
</dbReference>
<feature type="region of interest" description="Disordered" evidence="1">
    <location>
        <begin position="32"/>
        <end position="58"/>
    </location>
</feature>
<name>A0A1M4ZC27_9FIRM</name>
<dbReference type="GeneID" id="90994047"/>
<dbReference type="STRING" id="1123404.SAMN02745784_02998"/>
<evidence type="ECO:0000256" key="1">
    <source>
        <dbReference type="SAM" id="MobiDB-lite"/>
    </source>
</evidence>
<reference evidence="3" key="1">
    <citation type="submission" date="2016-11" db="EMBL/GenBank/DDBJ databases">
        <authorList>
            <person name="Varghese N."/>
            <person name="Submissions S."/>
        </authorList>
    </citation>
    <scope>NUCLEOTIDE SEQUENCE [LARGE SCALE GENOMIC DNA]</scope>
    <source>
        <strain evidence="3">DSM 18095</strain>
    </source>
</reference>
<organism evidence="2 3">
    <name type="scientific">Tissierella praeacuta DSM 18095</name>
    <dbReference type="NCBI Taxonomy" id="1123404"/>
    <lineage>
        <taxon>Bacteria</taxon>
        <taxon>Bacillati</taxon>
        <taxon>Bacillota</taxon>
        <taxon>Tissierellia</taxon>
        <taxon>Tissierellales</taxon>
        <taxon>Tissierellaceae</taxon>
        <taxon>Tissierella</taxon>
    </lineage>
</organism>
<evidence type="ECO:0000313" key="3">
    <source>
        <dbReference type="Proteomes" id="UP000184114"/>
    </source>
</evidence>
<gene>
    <name evidence="2" type="ORF">SAMN02745784_02998</name>
</gene>
<keyword evidence="3" id="KW-1185">Reference proteome</keyword>
<dbReference type="InterPro" id="IPR024422">
    <property type="entry name" value="Protein_unknown_function_OB"/>
</dbReference>
<evidence type="ECO:0000313" key="2">
    <source>
        <dbReference type="EMBL" id="SHF15603.1"/>
    </source>
</evidence>
<proteinExistence type="predicted"/>
<dbReference type="RefSeq" id="WP_072977784.1">
    <property type="nucleotide sequence ID" value="NZ_FQTY01000023.1"/>
</dbReference>
<sequence length="172" mass="19494">MENKKKKPLFKRWWFWVIVVIIAVGALGSNGDKDKTPTKETSKVEESNQTEDNKGEVKKTELEKALEEAIEVDYKKLHSDYMDNAIKADGEYKNKMLILTGEINDIDREIAGNPYVIFDVDGFLNNVRITFKKSEEEKVAEFEKGQTIKIVGKCEGTLLSTTVALSDCLLVE</sequence>